<feature type="non-terminal residue" evidence="1">
    <location>
        <position position="1"/>
    </location>
</feature>
<reference evidence="1" key="1">
    <citation type="journal article" date="2015" name="Nature">
        <title>Complex archaea that bridge the gap between prokaryotes and eukaryotes.</title>
        <authorList>
            <person name="Spang A."/>
            <person name="Saw J.H."/>
            <person name="Jorgensen S.L."/>
            <person name="Zaremba-Niedzwiedzka K."/>
            <person name="Martijn J."/>
            <person name="Lind A.E."/>
            <person name="van Eijk R."/>
            <person name="Schleper C."/>
            <person name="Guy L."/>
            <person name="Ettema T.J."/>
        </authorList>
    </citation>
    <scope>NUCLEOTIDE SEQUENCE</scope>
</reference>
<sequence length="131" mass="14161">SGGWSRVVTPSVTWKIGPTAVLLDPPYSHDIGRDPLIYAHDSAEVARDAAAWAFENGDNELLRIALCGYEGEHAAPAGWTCVAWKASGGYRNNGTGRENSKRERIWFSPSCLKGAQAALDFGAERETPDAQ</sequence>
<gene>
    <name evidence="1" type="ORF">LCGC14_2660040</name>
</gene>
<dbReference type="EMBL" id="LAZR01046361">
    <property type="protein sequence ID" value="KKK96707.1"/>
    <property type="molecule type" value="Genomic_DNA"/>
</dbReference>
<organism evidence="1">
    <name type="scientific">marine sediment metagenome</name>
    <dbReference type="NCBI Taxonomy" id="412755"/>
    <lineage>
        <taxon>unclassified sequences</taxon>
        <taxon>metagenomes</taxon>
        <taxon>ecological metagenomes</taxon>
    </lineage>
</organism>
<name>A0A0F8ZS68_9ZZZZ</name>
<proteinExistence type="predicted"/>
<protein>
    <recommendedName>
        <fullName evidence="2">DNA methylase N-4/N-6 domain-containing protein</fullName>
    </recommendedName>
</protein>
<comment type="caution">
    <text evidence="1">The sequence shown here is derived from an EMBL/GenBank/DDBJ whole genome shotgun (WGS) entry which is preliminary data.</text>
</comment>
<accession>A0A0F8ZS68</accession>
<dbReference type="AlphaFoldDB" id="A0A0F8ZS68"/>
<evidence type="ECO:0008006" key="2">
    <source>
        <dbReference type="Google" id="ProtNLM"/>
    </source>
</evidence>
<evidence type="ECO:0000313" key="1">
    <source>
        <dbReference type="EMBL" id="KKK96707.1"/>
    </source>
</evidence>